<organism evidence="1 2">
    <name type="scientific">Vibrio aquimaris</name>
    <dbReference type="NCBI Taxonomy" id="2587862"/>
    <lineage>
        <taxon>Bacteria</taxon>
        <taxon>Pseudomonadati</taxon>
        <taxon>Pseudomonadota</taxon>
        <taxon>Gammaproteobacteria</taxon>
        <taxon>Vibrionales</taxon>
        <taxon>Vibrionaceae</taxon>
        <taxon>Vibrio</taxon>
    </lineage>
</organism>
<accession>A0A5P9CJ18</accession>
<sequence length="415" mass="47400">MSLKIGGYIDRTISDSRIERVKNSHCKEDAIQMGVWDKVKDWFCGSHKKEALSHLYDITHDIEQSTSSNAAEKMAAFAKLSMLAEGRSALFHGQIISIDDARFAFEFEIEGVLEKTCINYGELSEEAKSIFMKQLTNSSGYLLEENVKKFGVNGALKHVSFDNKTELFEGITDCNQERLSISLLPPESKKLMAEDKSFAQQWIETQLKCFDYFSDQQSKILKVGELTLDDVGGTHLEWLSDSAQSFNQLSLKMNQYLAEQQVLSEPKPKPSPLIKNVVFNVDSSKPTQVERLLPNLVAPPRNDDEWDMLRDQEGEKRYKEITNIIYMLEDLRDYQNKHCNYQLKPDFQYSAPSGDVRSDFHRAGDKAKKDFFEQAIHAGYDLNNKGIYSRVETIAGMYHSLNYQSMVTTTGILLR</sequence>
<evidence type="ECO:0000313" key="2">
    <source>
        <dbReference type="Proteomes" id="UP000326936"/>
    </source>
</evidence>
<dbReference type="OrthoDB" id="6559336at2"/>
<keyword evidence="2" id="KW-1185">Reference proteome</keyword>
<protein>
    <submittedName>
        <fullName evidence="1">Outer protein D</fullName>
    </submittedName>
</protein>
<dbReference type="Pfam" id="PF11047">
    <property type="entry name" value="SopD"/>
    <property type="match status" value="1"/>
</dbReference>
<dbReference type="InterPro" id="IPR022747">
    <property type="entry name" value="SopD"/>
</dbReference>
<name>A0A5P9CJ18_9VIBR</name>
<proteinExistence type="predicted"/>
<dbReference type="EMBL" id="CP045350">
    <property type="protein sequence ID" value="QFT26224.1"/>
    <property type="molecule type" value="Genomic_DNA"/>
</dbReference>
<dbReference type="KEGG" id="vaq:FIV01_07270"/>
<dbReference type="RefSeq" id="WP_152430399.1">
    <property type="nucleotide sequence ID" value="NZ_CBCSDK010000004.1"/>
</dbReference>
<reference evidence="1 2" key="1">
    <citation type="submission" date="2019-10" db="EMBL/GenBank/DDBJ databases">
        <title>Complete genome sequence of Vibrio sp. strain THAF100, isolated from non-filtered water from the water column of tank 6 of a marine aquarium containing stony-coral fragments. Water maintained at 26 degree C.</title>
        <authorList>
            <person name="Ruckert C."/>
            <person name="Franco A."/>
            <person name="Kalinowski J."/>
            <person name="Glaeser S."/>
        </authorList>
    </citation>
    <scope>NUCLEOTIDE SEQUENCE [LARGE SCALE GENOMIC DNA]</scope>
    <source>
        <strain evidence="1 2">THAF100</strain>
    </source>
</reference>
<dbReference type="Proteomes" id="UP000326936">
    <property type="component" value="Chromosome"/>
</dbReference>
<gene>
    <name evidence="1" type="ORF">FIV01_07270</name>
</gene>
<dbReference type="GO" id="GO:0033644">
    <property type="term" value="C:host cell membrane"/>
    <property type="evidence" value="ECO:0007669"/>
    <property type="project" value="InterPro"/>
</dbReference>
<dbReference type="AlphaFoldDB" id="A0A5P9CJ18"/>
<evidence type="ECO:0000313" key="1">
    <source>
        <dbReference type="EMBL" id="QFT26224.1"/>
    </source>
</evidence>
<dbReference type="Gene3D" id="3.30.2440.10">
    <property type="entry name" value="Secreted effector protein SifA"/>
    <property type="match status" value="1"/>
</dbReference>